<dbReference type="InterPro" id="IPR036249">
    <property type="entry name" value="Thioredoxin-like_sf"/>
</dbReference>
<dbReference type="Gene3D" id="3.40.30.10">
    <property type="entry name" value="Glutaredoxin"/>
    <property type="match status" value="1"/>
</dbReference>
<organism evidence="2 3">
    <name type="scientific">Microbulbifer agarilyticus</name>
    <dbReference type="NCBI Taxonomy" id="260552"/>
    <lineage>
        <taxon>Bacteria</taxon>
        <taxon>Pseudomonadati</taxon>
        <taxon>Pseudomonadota</taxon>
        <taxon>Gammaproteobacteria</taxon>
        <taxon>Cellvibrionales</taxon>
        <taxon>Microbulbiferaceae</taxon>
        <taxon>Microbulbifer</taxon>
    </lineage>
</organism>
<keyword evidence="1" id="KW-0812">Transmembrane</keyword>
<name>A0A1Q2M7E8_9GAMM</name>
<dbReference type="SUPFAM" id="SSF52833">
    <property type="entry name" value="Thioredoxin-like"/>
    <property type="match status" value="1"/>
</dbReference>
<feature type="transmembrane region" description="Helical" evidence="1">
    <location>
        <begin position="38"/>
        <end position="58"/>
    </location>
</feature>
<dbReference type="KEGG" id="maga:Mag101_14250"/>
<gene>
    <name evidence="2" type="ORF">Mag101_14250</name>
</gene>
<reference evidence="2" key="1">
    <citation type="submission" date="2017-02" db="EMBL/GenBank/DDBJ databases">
        <title>Genome of Microbulbifer agarilyticus GP101.</title>
        <authorList>
            <person name="Jung J."/>
            <person name="Bae S.S."/>
            <person name="Baek K."/>
        </authorList>
    </citation>
    <scope>NUCLEOTIDE SEQUENCE [LARGE SCALE GENOMIC DNA]</scope>
    <source>
        <strain evidence="2">GP101</strain>
    </source>
</reference>
<evidence type="ECO:0000313" key="2">
    <source>
        <dbReference type="EMBL" id="AQQ68663.1"/>
    </source>
</evidence>
<feature type="transmembrane region" description="Helical" evidence="1">
    <location>
        <begin position="70"/>
        <end position="86"/>
    </location>
</feature>
<dbReference type="OrthoDB" id="5738990at2"/>
<proteinExistence type="predicted"/>
<accession>A0A1Q2M7E8</accession>
<keyword evidence="3" id="KW-1185">Reference proteome</keyword>
<keyword evidence="1" id="KW-0472">Membrane</keyword>
<protein>
    <submittedName>
        <fullName evidence="2">Uncharacterized protein</fullName>
    </submittedName>
</protein>
<dbReference type="AlphaFoldDB" id="A0A1Q2M7E8"/>
<evidence type="ECO:0000256" key="1">
    <source>
        <dbReference type="SAM" id="Phobius"/>
    </source>
</evidence>
<dbReference type="Proteomes" id="UP000188219">
    <property type="component" value="Chromosome"/>
</dbReference>
<dbReference type="PROSITE" id="PS51257">
    <property type="entry name" value="PROKAR_LIPOPROTEIN"/>
    <property type="match status" value="1"/>
</dbReference>
<dbReference type="RefSeq" id="WP_077406390.1">
    <property type="nucleotide sequence ID" value="NZ_CP019650.1"/>
</dbReference>
<feature type="transmembrane region" description="Helical" evidence="1">
    <location>
        <begin position="92"/>
        <end position="109"/>
    </location>
</feature>
<keyword evidence="1" id="KW-1133">Transmembrane helix</keyword>
<evidence type="ECO:0000313" key="3">
    <source>
        <dbReference type="Proteomes" id="UP000188219"/>
    </source>
</evidence>
<sequence>MNKFKVFFTFFAFSWLLACGVGAFFPLIGNAAPSEKLAWAGVILNALALPVWIGLRYLYPQKFHGDIRESNAFLGVLIGLAVALLADGQRGLPIYLVITNLFIVLLYLYHFSSVSHPALPGVNQRFPDLEEQTGESCDISDFCRERELDGVFVVFLRGSFCADSRGQLAGFEHLLPELQKRNIGILLFSAQPTSSWGKTFTQLGGSATTELSVRQLDESAKNCSLFVAWQGAPLLMYPWHTAAARPSAWLVDSEGVILWRELTVNYRTPARADLLRAQWFRLVD</sequence>
<dbReference type="EMBL" id="CP019650">
    <property type="protein sequence ID" value="AQQ68663.1"/>
    <property type="molecule type" value="Genomic_DNA"/>
</dbReference>